<dbReference type="Pfam" id="PF12464">
    <property type="entry name" value="Mac"/>
    <property type="match status" value="1"/>
</dbReference>
<evidence type="ECO:0000256" key="1">
    <source>
        <dbReference type="ARBA" id="ARBA00007274"/>
    </source>
</evidence>
<dbReference type="PANTHER" id="PTHR43017">
    <property type="entry name" value="GALACTOSIDE O-ACETYLTRANSFERASE"/>
    <property type="match status" value="1"/>
</dbReference>
<keyword evidence="4 5" id="KW-0012">Acyltransferase</keyword>
<gene>
    <name evidence="7" type="primary">maa</name>
    <name evidence="7" type="ORF">GPUN_1342</name>
</gene>
<evidence type="ECO:0000259" key="6">
    <source>
        <dbReference type="SMART" id="SM01266"/>
    </source>
</evidence>
<evidence type="ECO:0000313" key="8">
    <source>
        <dbReference type="Proteomes" id="UP000053586"/>
    </source>
</evidence>
<dbReference type="InterPro" id="IPR039369">
    <property type="entry name" value="LacA-like"/>
</dbReference>
<dbReference type="FunFam" id="2.160.10.10:FF:000008">
    <property type="entry name" value="Maltose O-acetyltransferase"/>
    <property type="match status" value="1"/>
</dbReference>
<sequence>MTSLSEKQKMVQGLEYFSSDKQLHQDRERAKQLCQQFNASAIDKRKASRAIIKTLFEAGAGAWIEPPFFCDYGYNISVGKQFYANHGLVILDAAKVTFGDNVMIAPGVLISTATHPLDHLKRNKGIETAHPISVGNNVWIGMGAKILDGITIGDNAVIAAGAVVNKDVPANTVVAGVPAGVIKHL</sequence>
<dbReference type="EC" id="2.3.1.-" evidence="5"/>
<keyword evidence="8" id="KW-1185">Reference proteome</keyword>
<feature type="domain" description="Maltose/galactoside acetyltransferase" evidence="6">
    <location>
        <begin position="7"/>
        <end position="60"/>
    </location>
</feature>
<evidence type="ECO:0000256" key="4">
    <source>
        <dbReference type="ARBA" id="ARBA00023315"/>
    </source>
</evidence>
<dbReference type="AlphaFoldDB" id="H5TAY9"/>
<dbReference type="GO" id="GO:0008870">
    <property type="term" value="F:galactoside O-acetyltransferase activity"/>
    <property type="evidence" value="ECO:0007669"/>
    <property type="project" value="TreeGrafter"/>
</dbReference>
<dbReference type="PROSITE" id="PS00101">
    <property type="entry name" value="HEXAPEP_TRANSFERASES"/>
    <property type="match status" value="1"/>
</dbReference>
<dbReference type="OrthoDB" id="9815592at2"/>
<evidence type="ECO:0000256" key="2">
    <source>
        <dbReference type="ARBA" id="ARBA00022679"/>
    </source>
</evidence>
<evidence type="ECO:0000256" key="3">
    <source>
        <dbReference type="ARBA" id="ARBA00022737"/>
    </source>
</evidence>
<dbReference type="SUPFAM" id="SSF51161">
    <property type="entry name" value="Trimeric LpxA-like enzymes"/>
    <property type="match status" value="1"/>
</dbReference>
<dbReference type="InterPro" id="IPR018357">
    <property type="entry name" value="Hexapep_transf_CS"/>
</dbReference>
<keyword evidence="2 5" id="KW-0808">Transferase</keyword>
<evidence type="ECO:0000256" key="5">
    <source>
        <dbReference type="RuleBase" id="RU367021"/>
    </source>
</evidence>
<keyword evidence="3" id="KW-0677">Repeat</keyword>
<reference evidence="7 8" key="2">
    <citation type="journal article" date="2017" name="Antonie Van Leeuwenhoek">
        <title>Rhizobium rhizosphaerae sp. nov., a novel species isolated from rice rhizosphere.</title>
        <authorList>
            <person name="Zhao J.J."/>
            <person name="Zhang J."/>
            <person name="Zhang R.J."/>
            <person name="Zhang C.W."/>
            <person name="Yin H.Q."/>
            <person name="Zhang X.X."/>
        </authorList>
    </citation>
    <scope>NUCLEOTIDE SEQUENCE [LARGE SCALE GENOMIC DNA]</scope>
    <source>
        <strain evidence="7 8">ACAM 611</strain>
    </source>
</reference>
<dbReference type="EMBL" id="BAET01000013">
    <property type="protein sequence ID" value="GAB55466.1"/>
    <property type="molecule type" value="Genomic_DNA"/>
</dbReference>
<dbReference type="CDD" id="cd03357">
    <property type="entry name" value="LbH_MAT_GAT"/>
    <property type="match status" value="1"/>
</dbReference>
<dbReference type="RefSeq" id="WP_006004580.1">
    <property type="nucleotide sequence ID" value="NZ_BAET01000013.1"/>
</dbReference>
<evidence type="ECO:0000313" key="7">
    <source>
        <dbReference type="EMBL" id="GAB55466.1"/>
    </source>
</evidence>
<dbReference type="InterPro" id="IPR024688">
    <property type="entry name" value="Mac_dom"/>
</dbReference>
<protein>
    <recommendedName>
        <fullName evidence="5">Acetyltransferase</fullName>
        <ecNumber evidence="5">2.3.1.-</ecNumber>
    </recommendedName>
</protein>
<accession>H5TAY9</accession>
<name>H5TAY9_9ALTE</name>
<dbReference type="InterPro" id="IPR001451">
    <property type="entry name" value="Hexapep"/>
</dbReference>
<organism evidence="7 8">
    <name type="scientific">Glaciecola punicea ACAM 611</name>
    <dbReference type="NCBI Taxonomy" id="1121923"/>
    <lineage>
        <taxon>Bacteria</taxon>
        <taxon>Pseudomonadati</taxon>
        <taxon>Pseudomonadota</taxon>
        <taxon>Gammaproteobacteria</taxon>
        <taxon>Alteromonadales</taxon>
        <taxon>Alteromonadaceae</taxon>
        <taxon>Glaciecola</taxon>
    </lineage>
</organism>
<dbReference type="eggNOG" id="COG0110">
    <property type="taxonomic scope" value="Bacteria"/>
</dbReference>
<dbReference type="InterPro" id="IPR011004">
    <property type="entry name" value="Trimer_LpxA-like_sf"/>
</dbReference>
<dbReference type="Gene3D" id="2.160.10.10">
    <property type="entry name" value="Hexapeptide repeat proteins"/>
    <property type="match status" value="1"/>
</dbReference>
<proteinExistence type="inferred from homology"/>
<comment type="similarity">
    <text evidence="1 5">Belongs to the transferase hexapeptide repeat family.</text>
</comment>
<dbReference type="STRING" id="56804.BAE46_05590"/>
<dbReference type="Proteomes" id="UP000053586">
    <property type="component" value="Unassembled WGS sequence"/>
</dbReference>
<comment type="caution">
    <text evidence="7">The sequence shown here is derived from an EMBL/GenBank/DDBJ whole genome shotgun (WGS) entry which is preliminary data.</text>
</comment>
<dbReference type="SMART" id="SM01266">
    <property type="entry name" value="Mac"/>
    <property type="match status" value="1"/>
</dbReference>
<reference evidence="7 8" key="1">
    <citation type="journal article" date="2012" name="J. Bacteriol.">
        <title>Genome sequence of proteorhodopsin-containing sea ice bacterium Glaciecola punicea ACAM 611T.</title>
        <authorList>
            <person name="Qin Q.-L."/>
            <person name="Xie B.-B."/>
            <person name="Shu Y.-L."/>
            <person name="Rong J.-C."/>
            <person name="Zhao D.-L."/>
            <person name="Zhang X.-Y."/>
            <person name="Chen X.-L."/>
            <person name="Zhou B.-C."/>
            <person name="Zhanga Y.-Z."/>
        </authorList>
    </citation>
    <scope>NUCLEOTIDE SEQUENCE [LARGE SCALE GENOMIC DNA]</scope>
    <source>
        <strain evidence="7 8">ACAM 611</strain>
    </source>
</reference>
<dbReference type="PANTHER" id="PTHR43017:SF1">
    <property type="entry name" value="ACETYLTRANSFERASE YJL218W-RELATED"/>
    <property type="match status" value="1"/>
</dbReference>
<dbReference type="Pfam" id="PF00132">
    <property type="entry name" value="Hexapep"/>
    <property type="match status" value="1"/>
</dbReference>